<dbReference type="PANTHER" id="PTHR37305:SF1">
    <property type="entry name" value="MEMBRANE PROTEIN"/>
    <property type="match status" value="1"/>
</dbReference>
<evidence type="ECO:0000313" key="4">
    <source>
        <dbReference type="Proteomes" id="UP000030017"/>
    </source>
</evidence>
<feature type="transmembrane region" description="Helical" evidence="1">
    <location>
        <begin position="101"/>
        <end position="126"/>
    </location>
</feature>
<dbReference type="OrthoDB" id="100605at2"/>
<dbReference type="Pfam" id="PF01433">
    <property type="entry name" value="Peptidase_M1"/>
    <property type="match status" value="1"/>
</dbReference>
<feature type="transmembrane region" description="Helical" evidence="1">
    <location>
        <begin position="175"/>
        <end position="192"/>
    </location>
</feature>
<feature type="transmembrane region" description="Helical" evidence="1">
    <location>
        <begin position="365"/>
        <end position="388"/>
    </location>
</feature>
<dbReference type="Proteomes" id="UP000030017">
    <property type="component" value="Unassembled WGS sequence"/>
</dbReference>
<sequence>MILEFFRFELKQQLRAPLLWLMALMFGLFAFGAASSDAIQIGSAVGNIHRNAPTVIITFLGIFTVLGLLVIVSFISGALLRDFELGTADLFFSSPMRKRDFLIGRFAAALVACCVVYLMVALGLMLGPLMPWVDPERLGAFSLAPYVWGFGVLVLPNLLFTGALLALLAVTTRSLLAVYLGVIGFFVLYVMSGRLTADLDNVWLATLLDPFGITAFRRIVRYWSAAENNTQLPAVTGYLLANRALWVVIALGLVTATFALFKPQRTGTGKGWFAGWSARRARRRAGDAAPVVTARPGSMIAPRVLPASGASVAWSQFLRQWRFDSVGVFKSVPFLIMLALAVANFDGSASVVQSMFGTKVYPVTSLMLQALQGSFTFMLLIIVMFYAGELVWKERGAKIDEVTDALPVPNWVPLAAKMAALVLVVLVFQAVGALAAMAMQLAKGFTALEPALYLKASLLDSIPFVLIAGLALVLQVLSNNKFIGYGLLIAWLVVQGTLGYLDFDHNLYNYGSAPAAPYSDMNGYGHFLPARLWFQAYWGVCLLALLLVAAAFWVRGVSPSRRERFKLARQRLTSGHGLALAASLMVFALMGGFIFWNTNVRNEYVAGDAVQDRQQRYEEQYLPYKDLPQPRISAVSTQVDLRPEDQRVRIRGSYTINNPHATAINDIHIQLYPYTRLHALAFGEAELVSNDEPVNYRIYRLAEPMQPGEQRELSFDVEFGQEGFGNETAATELVENGSFINSRMLPGFGYNEGFQIADRNERRKRGMPESPRMPKLEDEAARANTYIGDDGDWIAFKTTVCTAPDQIALAPGLLQKEHQRDGRRCFDYTMQRPMLNFHATLSARWQVKKGAYKAGTADEIPIEVYYDAKHPYNVDRMIESVQKSLAYYEANFSPYQHQQVRILEFPGYSSFAQAFAGTIPYSESIGFIADLRDQEAIDYVFYVTAHEIAHQWWAHQVIGANVQGATMLSESLAQYSALMVMEHEYGRDKMRRFLKYELDRYLSSRGSEMIEELPLYRVENQQYIHYRKGSLAFYRLREEMGEEALNRALSKFVHDKGYQHAPFTTSAELLGYIRAEAGSDNQQLITDLFENITFYDNRVESVAARKRDDGKYEVTLKLHAAKRYADGKGEETVAPLDDWIEVGVFARGPSGKEADEKVLYLQRHHVTEDAPTLTVVVDEAPYEVGFDPYNKLIDRVSGDNRKRISL</sequence>
<keyword evidence="4" id="KW-1185">Reference proteome</keyword>
<evidence type="ECO:0000313" key="3">
    <source>
        <dbReference type="EMBL" id="KGM51907.1"/>
    </source>
</evidence>
<feature type="transmembrane region" description="Helical" evidence="1">
    <location>
        <begin position="327"/>
        <end position="345"/>
    </location>
</feature>
<feature type="transmembrane region" description="Helical" evidence="1">
    <location>
        <begin position="54"/>
        <end position="80"/>
    </location>
</feature>
<keyword evidence="1" id="KW-0812">Transmembrane</keyword>
<dbReference type="EMBL" id="AVPS01000004">
    <property type="protein sequence ID" value="KGM51907.1"/>
    <property type="molecule type" value="Genomic_DNA"/>
</dbReference>
<evidence type="ECO:0000256" key="1">
    <source>
        <dbReference type="SAM" id="Phobius"/>
    </source>
</evidence>
<feature type="transmembrane region" description="Helical" evidence="1">
    <location>
        <begin position="536"/>
        <end position="554"/>
    </location>
</feature>
<dbReference type="RefSeq" id="WP_036193071.1">
    <property type="nucleotide sequence ID" value="NZ_AVPS01000004.1"/>
</dbReference>
<feature type="transmembrane region" description="Helical" evidence="1">
    <location>
        <begin position="482"/>
        <end position="501"/>
    </location>
</feature>
<accession>A0A0A0ERY7</accession>
<organism evidence="3 4">
    <name type="scientific">Lysobacter concretionis Ko07 = DSM 16239</name>
    <dbReference type="NCBI Taxonomy" id="1122185"/>
    <lineage>
        <taxon>Bacteria</taxon>
        <taxon>Pseudomonadati</taxon>
        <taxon>Pseudomonadota</taxon>
        <taxon>Gammaproteobacteria</taxon>
        <taxon>Lysobacterales</taxon>
        <taxon>Lysobacteraceae</taxon>
        <taxon>Novilysobacter</taxon>
    </lineage>
</organism>
<feature type="transmembrane region" description="Helical" evidence="1">
    <location>
        <begin position="146"/>
        <end position="168"/>
    </location>
</feature>
<feature type="transmembrane region" description="Helical" evidence="1">
    <location>
        <begin position="461"/>
        <end position="477"/>
    </location>
</feature>
<dbReference type="SUPFAM" id="SSF55486">
    <property type="entry name" value="Metalloproteases ('zincins'), catalytic domain"/>
    <property type="match status" value="1"/>
</dbReference>
<protein>
    <submittedName>
        <fullName evidence="3">Membrane protein</fullName>
    </submittedName>
</protein>
<feature type="transmembrane region" description="Helical" evidence="1">
    <location>
        <begin position="575"/>
        <end position="596"/>
    </location>
</feature>
<dbReference type="AlphaFoldDB" id="A0A0A0ERY7"/>
<dbReference type="eggNOG" id="COG1277">
    <property type="taxonomic scope" value="Bacteria"/>
</dbReference>
<comment type="caution">
    <text evidence="3">The sequence shown here is derived from an EMBL/GenBank/DDBJ whole genome shotgun (WGS) entry which is preliminary data.</text>
</comment>
<dbReference type="GO" id="GO:0008270">
    <property type="term" value="F:zinc ion binding"/>
    <property type="evidence" value="ECO:0007669"/>
    <property type="project" value="InterPro"/>
</dbReference>
<dbReference type="InterPro" id="IPR027268">
    <property type="entry name" value="Peptidase_M4/M1_CTD_sf"/>
</dbReference>
<dbReference type="InterPro" id="IPR014782">
    <property type="entry name" value="Peptidase_M1_dom"/>
</dbReference>
<keyword evidence="1" id="KW-1133">Transmembrane helix</keyword>
<feature type="domain" description="Peptidase M1 membrane alanine aminopeptidase" evidence="2">
    <location>
        <begin position="878"/>
        <end position="1061"/>
    </location>
</feature>
<dbReference type="GO" id="GO:0008237">
    <property type="term" value="F:metallopeptidase activity"/>
    <property type="evidence" value="ECO:0007669"/>
    <property type="project" value="InterPro"/>
</dbReference>
<dbReference type="eggNOG" id="COG0308">
    <property type="taxonomic scope" value="Bacteria"/>
</dbReference>
<feature type="transmembrane region" description="Helical" evidence="1">
    <location>
        <begin position="419"/>
        <end position="441"/>
    </location>
</feature>
<proteinExistence type="predicted"/>
<evidence type="ECO:0000259" key="2">
    <source>
        <dbReference type="Pfam" id="PF01433"/>
    </source>
</evidence>
<gene>
    <name evidence="3" type="ORF">N792_06010</name>
</gene>
<dbReference type="Gene3D" id="1.10.390.10">
    <property type="entry name" value="Neutral Protease Domain 2"/>
    <property type="match status" value="1"/>
</dbReference>
<dbReference type="STRING" id="1122185.N792_06010"/>
<feature type="transmembrane region" description="Helical" evidence="1">
    <location>
        <begin position="244"/>
        <end position="261"/>
    </location>
</feature>
<reference evidence="3 4" key="1">
    <citation type="submission" date="2013-08" db="EMBL/GenBank/DDBJ databases">
        <title>Genome sequencing of Lysobacter.</title>
        <authorList>
            <person name="Zhang S."/>
            <person name="Wang G."/>
        </authorList>
    </citation>
    <scope>NUCLEOTIDE SEQUENCE [LARGE SCALE GENOMIC DNA]</scope>
    <source>
        <strain evidence="3 4">Ko07</strain>
    </source>
</reference>
<dbReference type="PANTHER" id="PTHR37305">
    <property type="entry name" value="INTEGRAL MEMBRANE PROTEIN-RELATED"/>
    <property type="match status" value="1"/>
</dbReference>
<keyword evidence="1" id="KW-0472">Membrane</keyword>
<name>A0A0A0ERY7_9GAMM</name>